<protein>
    <submittedName>
        <fullName evidence="2">DUF2780 domain-containing protein</fullName>
    </submittedName>
</protein>
<keyword evidence="3" id="KW-1185">Reference proteome</keyword>
<dbReference type="Proteomes" id="UP001335100">
    <property type="component" value="Unassembled WGS sequence"/>
</dbReference>
<organism evidence="2 3">
    <name type="scientific">Pseudomonas ulcerans</name>
    <dbReference type="NCBI Taxonomy" id="3115852"/>
    <lineage>
        <taxon>Bacteria</taxon>
        <taxon>Pseudomonadati</taxon>
        <taxon>Pseudomonadota</taxon>
        <taxon>Gammaproteobacteria</taxon>
        <taxon>Pseudomonadales</taxon>
        <taxon>Pseudomonadaceae</taxon>
        <taxon>Pseudomonas</taxon>
    </lineage>
</organism>
<proteinExistence type="predicted"/>
<accession>A0ABU7HPH3</accession>
<keyword evidence="1" id="KW-0732">Signal</keyword>
<feature type="chain" id="PRO_5046197885" evidence="1">
    <location>
        <begin position="20"/>
        <end position="195"/>
    </location>
</feature>
<name>A0ABU7HPH3_9PSED</name>
<reference evidence="2 3" key="1">
    <citation type="submission" date="2024-01" db="EMBL/GenBank/DDBJ databases">
        <title>Unpublished Manusciprt.</title>
        <authorList>
            <person name="Duman M."/>
            <person name="Valdes E.G."/>
            <person name="Ajmi N."/>
            <person name="Altun S."/>
            <person name="Saticioglu I.B."/>
        </authorList>
    </citation>
    <scope>NUCLEOTIDE SEQUENCE [LARGE SCALE GENOMIC DNA]</scope>
    <source>
        <strain evidence="2 3">148P</strain>
    </source>
</reference>
<feature type="signal peptide" evidence="1">
    <location>
        <begin position="1"/>
        <end position="19"/>
    </location>
</feature>
<comment type="caution">
    <text evidence="2">The sequence shown here is derived from an EMBL/GenBank/DDBJ whole genome shotgun (WGS) entry which is preliminary data.</text>
</comment>
<dbReference type="Pfam" id="PF11075">
    <property type="entry name" value="DUF2780"/>
    <property type="match status" value="1"/>
</dbReference>
<evidence type="ECO:0000313" key="3">
    <source>
        <dbReference type="Proteomes" id="UP001335100"/>
    </source>
</evidence>
<evidence type="ECO:0000256" key="1">
    <source>
        <dbReference type="SAM" id="SignalP"/>
    </source>
</evidence>
<gene>
    <name evidence="2" type="ORF">V0R50_09370</name>
</gene>
<dbReference type="RefSeq" id="WP_330074311.1">
    <property type="nucleotide sequence ID" value="NZ_JAZDQJ010000008.1"/>
</dbReference>
<sequence>MKRFALVTLVALAASSAFAFNLNDAASAISAIQGQQDKAPIQAPEASANLLNTLGKDLNITPEQAIGGTGALLGLARNQLSSGDYAQLSKAVPGLDMLSGENALGGLAGLGDLLGKSGESSALSNALGGNVKNSEDLSSAFSALGMQDGMIARFAPLILQYLGQQGVAASLLQNLAGIWGNGVTAPLAPTPHSSV</sequence>
<dbReference type="EMBL" id="JAZDQJ010000008">
    <property type="protein sequence ID" value="MEE1933429.1"/>
    <property type="molecule type" value="Genomic_DNA"/>
</dbReference>
<dbReference type="InterPro" id="IPR021302">
    <property type="entry name" value="DUF2780_VcgC/VcgE"/>
</dbReference>
<evidence type="ECO:0000313" key="2">
    <source>
        <dbReference type="EMBL" id="MEE1933429.1"/>
    </source>
</evidence>